<evidence type="ECO:0000256" key="4">
    <source>
        <dbReference type="ARBA" id="ARBA00022989"/>
    </source>
</evidence>
<name>A0ABX2T4J1_9PROT</name>
<sequence>MPVESFPFVPYCGSPPVPGQLAAAWNLDPPLLAAFALAAVGLAWVSRRSTEPPASWRVLGFAAAWLVLLVAFVSPLCNLTSALFAARVVQHLLTIQIAAPLLVLAWPAGAVRWPGWLRSLARPFAVPELAWGLFGVTLWVWHLPGPYMAALRSDAVLWLMHATLFVGALAAWRSVLVGGDSGTRARGLLSALGTSVHLAMLAALLIFAPEPLFGYHTTTTLAWGLSPLADQQLGGLVMGVVGSLAYVALNLYAAGRWMAGMRRSAG</sequence>
<feature type="transmembrane region" description="Helical" evidence="6">
    <location>
        <begin position="92"/>
        <end position="111"/>
    </location>
</feature>
<feature type="transmembrane region" description="Helical" evidence="6">
    <location>
        <begin position="233"/>
        <end position="253"/>
    </location>
</feature>
<feature type="transmembrane region" description="Helical" evidence="6">
    <location>
        <begin position="123"/>
        <end position="143"/>
    </location>
</feature>
<accession>A0ABX2T4J1</accession>
<feature type="transmembrane region" description="Helical" evidence="6">
    <location>
        <begin position="188"/>
        <end position="208"/>
    </location>
</feature>
<protein>
    <submittedName>
        <fullName evidence="7">Cytochrome c oxidase assembly protein</fullName>
    </submittedName>
</protein>
<comment type="caution">
    <text evidence="7">The sequence shown here is derived from an EMBL/GenBank/DDBJ whole genome shotgun (WGS) entry which is preliminary data.</text>
</comment>
<keyword evidence="2" id="KW-1003">Cell membrane</keyword>
<evidence type="ECO:0000313" key="7">
    <source>
        <dbReference type="EMBL" id="NYZ19211.1"/>
    </source>
</evidence>
<feature type="transmembrane region" description="Helical" evidence="6">
    <location>
        <begin position="155"/>
        <end position="176"/>
    </location>
</feature>
<evidence type="ECO:0000256" key="6">
    <source>
        <dbReference type="SAM" id="Phobius"/>
    </source>
</evidence>
<evidence type="ECO:0000256" key="5">
    <source>
        <dbReference type="ARBA" id="ARBA00023136"/>
    </source>
</evidence>
<dbReference type="Proteomes" id="UP000584642">
    <property type="component" value="Unassembled WGS sequence"/>
</dbReference>
<organism evidence="7 8">
    <name type="scientific">Azospirillum oleiclasticum</name>
    <dbReference type="NCBI Taxonomy" id="2735135"/>
    <lineage>
        <taxon>Bacteria</taxon>
        <taxon>Pseudomonadati</taxon>
        <taxon>Pseudomonadota</taxon>
        <taxon>Alphaproteobacteria</taxon>
        <taxon>Rhodospirillales</taxon>
        <taxon>Azospirillaceae</taxon>
        <taxon>Azospirillum</taxon>
    </lineage>
</organism>
<evidence type="ECO:0000256" key="2">
    <source>
        <dbReference type="ARBA" id="ARBA00022475"/>
    </source>
</evidence>
<keyword evidence="5 6" id="KW-0472">Membrane</keyword>
<comment type="subcellular location">
    <subcellularLocation>
        <location evidence="1">Cell membrane</location>
        <topology evidence="1">Multi-pass membrane protein</topology>
    </subcellularLocation>
</comment>
<feature type="transmembrane region" description="Helical" evidence="6">
    <location>
        <begin position="58"/>
        <end position="86"/>
    </location>
</feature>
<feature type="transmembrane region" description="Helical" evidence="6">
    <location>
        <begin position="29"/>
        <end position="46"/>
    </location>
</feature>
<evidence type="ECO:0000313" key="8">
    <source>
        <dbReference type="Proteomes" id="UP000584642"/>
    </source>
</evidence>
<evidence type="ECO:0000256" key="3">
    <source>
        <dbReference type="ARBA" id="ARBA00022692"/>
    </source>
</evidence>
<keyword evidence="4 6" id="KW-1133">Transmembrane helix</keyword>
<dbReference type="InterPro" id="IPR019108">
    <property type="entry name" value="Caa3_assmbl_CtaG-rel"/>
</dbReference>
<evidence type="ECO:0000256" key="1">
    <source>
        <dbReference type="ARBA" id="ARBA00004651"/>
    </source>
</evidence>
<reference evidence="7 8" key="1">
    <citation type="submission" date="2020-05" db="EMBL/GenBank/DDBJ databases">
        <title>Azospirillum oleiclasticum sp. nov, a nitrogen-fixing and heavy crude oil-emulsifying bacterium isolated from the crude oil of Yumen Oilfield.</title>
        <authorList>
            <person name="Wu D."/>
            <person name="Cai M."/>
            <person name="Zhang X."/>
        </authorList>
    </citation>
    <scope>NUCLEOTIDE SEQUENCE [LARGE SCALE GENOMIC DNA]</scope>
    <source>
        <strain evidence="7 8">ROY-1-1-2</strain>
    </source>
</reference>
<gene>
    <name evidence="7" type="ORF">HND93_05760</name>
</gene>
<proteinExistence type="predicted"/>
<dbReference type="RefSeq" id="WP_180280983.1">
    <property type="nucleotide sequence ID" value="NZ_JABFDB010000002.1"/>
</dbReference>
<dbReference type="Pfam" id="PF09678">
    <property type="entry name" value="Caa3_CtaG"/>
    <property type="match status" value="1"/>
</dbReference>
<dbReference type="EMBL" id="JABFDB010000002">
    <property type="protein sequence ID" value="NYZ19211.1"/>
    <property type="molecule type" value="Genomic_DNA"/>
</dbReference>
<keyword evidence="3 6" id="KW-0812">Transmembrane</keyword>
<keyword evidence="8" id="KW-1185">Reference proteome</keyword>